<evidence type="ECO:0000313" key="4">
    <source>
        <dbReference type="Proteomes" id="UP000297273"/>
    </source>
</evidence>
<dbReference type="EMBL" id="RQGC01000001">
    <property type="protein sequence ID" value="TGL43353.1"/>
    <property type="molecule type" value="Genomic_DNA"/>
</dbReference>
<dbReference type="Pfam" id="PF09490">
    <property type="entry name" value="CbtA"/>
    <property type="match status" value="1"/>
</dbReference>
<reference evidence="3" key="1">
    <citation type="submission" date="2018-10" db="EMBL/GenBank/DDBJ databases">
        <authorList>
            <person name="Vincent A.T."/>
            <person name="Schiettekatte O."/>
            <person name="Bourhy P."/>
            <person name="Veyrier F.J."/>
            <person name="Picardeau M."/>
        </authorList>
    </citation>
    <scope>NUCLEOTIDE SEQUENCE</scope>
    <source>
        <strain evidence="3">201702690</strain>
    </source>
</reference>
<evidence type="ECO:0000313" key="2">
    <source>
        <dbReference type="EMBL" id="TGJ98438.1"/>
    </source>
</evidence>
<evidence type="ECO:0000313" key="3">
    <source>
        <dbReference type="EMBL" id="TGL43353.1"/>
    </source>
</evidence>
<feature type="transmembrane region" description="Helical" evidence="1">
    <location>
        <begin position="12"/>
        <end position="32"/>
    </location>
</feature>
<feature type="transmembrane region" description="Helical" evidence="1">
    <location>
        <begin position="178"/>
        <end position="199"/>
    </location>
</feature>
<dbReference type="InterPro" id="IPR012666">
    <property type="entry name" value="CbtA_put"/>
</dbReference>
<keyword evidence="1" id="KW-1133">Transmembrane helix</keyword>
<reference evidence="2 5" key="2">
    <citation type="journal article" date="2019" name="PLoS Negl. Trop. Dis.">
        <title>Revisiting the worldwide diversity of Leptospira species in the environment.</title>
        <authorList>
            <person name="Vincent A.T."/>
            <person name="Schiettekatte O."/>
            <person name="Bourhy P."/>
            <person name="Veyrier F.J."/>
            <person name="Picardeau M."/>
        </authorList>
    </citation>
    <scope>NUCLEOTIDE SEQUENCE [LARGE SCALE GENOMIC DNA]</scope>
    <source>
        <strain evidence="3">201702690</strain>
        <strain evidence="2 5">SSW18</strain>
    </source>
</reference>
<dbReference type="EMBL" id="RQER01000011">
    <property type="protein sequence ID" value="TGJ98438.1"/>
    <property type="molecule type" value="Genomic_DNA"/>
</dbReference>
<gene>
    <name evidence="2" type="ORF">EHO57_17715</name>
    <name evidence="3" type="ORF">EHQ53_01575</name>
</gene>
<feature type="transmembrane region" description="Helical" evidence="1">
    <location>
        <begin position="206"/>
        <end position="227"/>
    </location>
</feature>
<organism evidence="2 5">
    <name type="scientific">Leptospira langatensis</name>
    <dbReference type="NCBI Taxonomy" id="2484983"/>
    <lineage>
        <taxon>Bacteria</taxon>
        <taxon>Pseudomonadati</taxon>
        <taxon>Spirochaetota</taxon>
        <taxon>Spirochaetia</taxon>
        <taxon>Leptospirales</taxon>
        <taxon>Leptospiraceae</taxon>
        <taxon>Leptospira</taxon>
    </lineage>
</organism>
<keyword evidence="4" id="KW-1185">Reference proteome</keyword>
<comment type="caution">
    <text evidence="2">The sequence shown here is derived from an EMBL/GenBank/DDBJ whole genome shotgun (WGS) entry which is preliminary data.</text>
</comment>
<accession>A0A5F1ZZ63</accession>
<dbReference type="AlphaFoldDB" id="A0A5F1ZZ63"/>
<feature type="transmembrane region" description="Helical" evidence="1">
    <location>
        <begin position="97"/>
        <end position="120"/>
    </location>
</feature>
<evidence type="ECO:0000256" key="1">
    <source>
        <dbReference type="SAM" id="Phobius"/>
    </source>
</evidence>
<name>A0A5F1ZZ63_9LEPT</name>
<dbReference type="Proteomes" id="UP000297946">
    <property type="component" value="Unassembled WGS sequence"/>
</dbReference>
<sequence length="280" mass="31135">MPLRSNLAEVTWIGILSGIVSGFFLGILIFLLNSPFILEAEKFETQTSPLKTHVDADLNVHGQSQHTHSHTNGPHTSNTLDKFKLQDEAYILSKRNLWTIFGSILLGIGFGILCALWTHFLPPFSVEGKESLLKVLLNSILFAVSGFLIFFGIPAMGLPPELPGRLAGEADYGARQTWWYFCVLSCSCGFAFFSGLLAYSKRGEVWKWGLGLAVLFASISLPFLSGAPILSEESITPLDLRSKFETISWIVNFLFWLVLSLCFFLLQRKRSLPISDLGRA</sequence>
<evidence type="ECO:0000313" key="5">
    <source>
        <dbReference type="Proteomes" id="UP000297946"/>
    </source>
</evidence>
<feature type="transmembrane region" description="Helical" evidence="1">
    <location>
        <begin position="132"/>
        <end position="158"/>
    </location>
</feature>
<proteinExistence type="predicted"/>
<dbReference type="OrthoDB" id="322733at2"/>
<keyword evidence="1" id="KW-0472">Membrane</keyword>
<protein>
    <submittedName>
        <fullName evidence="2">Cobalt transporter</fullName>
    </submittedName>
</protein>
<keyword evidence="1" id="KW-0812">Transmembrane</keyword>
<dbReference type="Proteomes" id="UP000297273">
    <property type="component" value="Unassembled WGS sequence"/>
</dbReference>
<feature type="transmembrane region" description="Helical" evidence="1">
    <location>
        <begin position="247"/>
        <end position="266"/>
    </location>
</feature>